<accession>A0ACC2Z8U2</accession>
<name>A0ACC2Z8U2_9PEZI</name>
<organism evidence="1 2">
    <name type="scientific">Coniosporium tulheliwenetii</name>
    <dbReference type="NCBI Taxonomy" id="3383036"/>
    <lineage>
        <taxon>Eukaryota</taxon>
        <taxon>Fungi</taxon>
        <taxon>Dikarya</taxon>
        <taxon>Ascomycota</taxon>
        <taxon>Pezizomycotina</taxon>
        <taxon>Dothideomycetes</taxon>
        <taxon>Dothideomycetes incertae sedis</taxon>
        <taxon>Coniosporium</taxon>
    </lineage>
</organism>
<keyword evidence="2" id="KW-1185">Reference proteome</keyword>
<sequence>MTGTRPGHLHRAASTTPNRFEETMPQIQEYTAPETGTLQSQIDKQLEPEYISTSPSAGGGKEHNLSAERVILLANEVFGFNGWSSVIRNVQIDFVDENQSTGQISLGLSTIVRVTLRDGTFHDISQDIGYGHVENCNGKAAAFEKAKKEAVTDALKRALRHFGNVFGNCFDNREYLSKVTKVKVAPKQAIADAPSEERPRATRFARNQSNASDGTVLEDEFGGNPFDEVD</sequence>
<proteinExistence type="predicted"/>
<evidence type="ECO:0000313" key="1">
    <source>
        <dbReference type="EMBL" id="KAJ9644086.1"/>
    </source>
</evidence>
<evidence type="ECO:0000313" key="2">
    <source>
        <dbReference type="Proteomes" id="UP001172680"/>
    </source>
</evidence>
<dbReference type="Proteomes" id="UP001172680">
    <property type="component" value="Unassembled WGS sequence"/>
</dbReference>
<comment type="caution">
    <text evidence="1">The sequence shown here is derived from an EMBL/GenBank/DDBJ whole genome shotgun (WGS) entry which is preliminary data.</text>
</comment>
<protein>
    <submittedName>
        <fullName evidence="1">DNA repair protein rad52</fullName>
    </submittedName>
</protein>
<dbReference type="EMBL" id="JAPDRP010000010">
    <property type="protein sequence ID" value="KAJ9644086.1"/>
    <property type="molecule type" value="Genomic_DNA"/>
</dbReference>
<reference evidence="1" key="1">
    <citation type="submission" date="2022-10" db="EMBL/GenBank/DDBJ databases">
        <title>Culturing micro-colonial fungi from biological soil crusts in the Mojave desert and describing Neophaeococcomyces mojavensis, and introducing the new genera and species Taxawa tesnikishii.</title>
        <authorList>
            <person name="Kurbessoian T."/>
            <person name="Stajich J.E."/>
        </authorList>
    </citation>
    <scope>NUCLEOTIDE SEQUENCE</scope>
    <source>
        <strain evidence="1">JES_115</strain>
    </source>
</reference>
<gene>
    <name evidence="1" type="primary">RAD52_1</name>
    <name evidence="1" type="ORF">H2199_003954</name>
</gene>